<evidence type="ECO:0000259" key="1">
    <source>
        <dbReference type="Pfam" id="PF07833"/>
    </source>
</evidence>
<dbReference type="Proteomes" id="UP000502248">
    <property type="component" value="Chromosome"/>
</dbReference>
<dbReference type="Pfam" id="PF00415">
    <property type="entry name" value="RCC1"/>
    <property type="match status" value="2"/>
</dbReference>
<organism evidence="2 3">
    <name type="scientific">Cohnella herbarum</name>
    <dbReference type="NCBI Taxonomy" id="2728023"/>
    <lineage>
        <taxon>Bacteria</taxon>
        <taxon>Bacillati</taxon>
        <taxon>Bacillota</taxon>
        <taxon>Bacilli</taxon>
        <taxon>Bacillales</taxon>
        <taxon>Paenibacillaceae</taxon>
        <taxon>Cohnella</taxon>
    </lineage>
</organism>
<dbReference type="EMBL" id="CP051680">
    <property type="protein sequence ID" value="QJD82622.1"/>
    <property type="molecule type" value="Genomic_DNA"/>
</dbReference>
<dbReference type="AlphaFoldDB" id="A0A7Z2VGD9"/>
<feature type="domain" description="Copper amine oxidase-like N-terminal" evidence="1">
    <location>
        <begin position="377"/>
        <end position="484"/>
    </location>
</feature>
<dbReference type="SUPFAM" id="SSF50985">
    <property type="entry name" value="RCC1/BLIP-II"/>
    <property type="match status" value="2"/>
</dbReference>
<keyword evidence="3" id="KW-1185">Reference proteome</keyword>
<evidence type="ECO:0000313" key="2">
    <source>
        <dbReference type="EMBL" id="QJD82622.1"/>
    </source>
</evidence>
<dbReference type="Gene3D" id="2.130.10.30">
    <property type="entry name" value="Regulator of chromosome condensation 1/beta-lactamase-inhibitor protein II"/>
    <property type="match status" value="2"/>
</dbReference>
<dbReference type="InterPro" id="IPR000408">
    <property type="entry name" value="Reg_chr_condens"/>
</dbReference>
<protein>
    <recommendedName>
        <fullName evidence="1">Copper amine oxidase-like N-terminal domain-containing protein</fullName>
    </recommendedName>
</protein>
<dbReference type="InterPro" id="IPR009091">
    <property type="entry name" value="RCC1/BLIP-II"/>
</dbReference>
<dbReference type="SUPFAM" id="SSF55383">
    <property type="entry name" value="Copper amine oxidase, domain N"/>
    <property type="match status" value="1"/>
</dbReference>
<evidence type="ECO:0000313" key="3">
    <source>
        <dbReference type="Proteomes" id="UP000502248"/>
    </source>
</evidence>
<dbReference type="PANTHER" id="PTHR45982">
    <property type="entry name" value="REGULATOR OF CHROMOSOME CONDENSATION"/>
    <property type="match status" value="1"/>
</dbReference>
<dbReference type="PROSITE" id="PS50012">
    <property type="entry name" value="RCC1_3"/>
    <property type="match status" value="3"/>
</dbReference>
<dbReference type="RefSeq" id="WP_169278920.1">
    <property type="nucleotide sequence ID" value="NZ_CP051680.1"/>
</dbReference>
<dbReference type="PRINTS" id="PR00633">
    <property type="entry name" value="RCCNDNSATION"/>
</dbReference>
<dbReference type="Gene3D" id="3.30.457.10">
    <property type="entry name" value="Copper amine oxidase-like, N-terminal domain"/>
    <property type="match status" value="1"/>
</dbReference>
<proteinExistence type="predicted"/>
<name>A0A7Z2VGD9_9BACL</name>
<dbReference type="Pfam" id="PF07833">
    <property type="entry name" value="Cu_amine_oxidN1"/>
    <property type="match status" value="1"/>
</dbReference>
<gene>
    <name evidence="2" type="ORF">HH215_05070</name>
</gene>
<dbReference type="PANTHER" id="PTHR45982:SF1">
    <property type="entry name" value="REGULATOR OF CHROMOSOME CONDENSATION"/>
    <property type="match status" value="1"/>
</dbReference>
<reference evidence="2 3" key="1">
    <citation type="submission" date="2020-04" db="EMBL/GenBank/DDBJ databases">
        <title>Genome sequencing of novel species.</title>
        <authorList>
            <person name="Heo J."/>
            <person name="Kim S.-J."/>
            <person name="Kim J.-S."/>
            <person name="Hong S.-B."/>
            <person name="Kwon S.-W."/>
        </authorList>
    </citation>
    <scope>NUCLEOTIDE SEQUENCE [LARGE SCALE GENOMIC DNA]</scope>
    <source>
        <strain evidence="2 3">MFER-1</strain>
    </source>
</reference>
<accession>A0A7Z2VGD9</accession>
<dbReference type="InterPro" id="IPR036582">
    <property type="entry name" value="Mao_N_sf"/>
</dbReference>
<dbReference type="InterPro" id="IPR012854">
    <property type="entry name" value="Cu_amine_oxidase-like_N"/>
</dbReference>
<dbReference type="InterPro" id="IPR051553">
    <property type="entry name" value="Ran_GTPase-activating"/>
</dbReference>
<sequence length="488" mass="52611">MEVSKTWSWKMILVLIVAFLAEWGFPWSSNASGKELSTPSNKLFSNVTQIEAGQFDGFAVKEDGSAWAWGAYNASKVYYANSSAFSPVKLPIEQVKQISRGDRFYLVLKKDGTVWASGANEHGQLGNGVQNDNISLEPIQVKGLSGIKAISAGSTHGLAIDEEGKVWAWGGNDQGQLGIDSRNNALLPVKVEGLPPIVALDAGQFGSIALDNGGVIWSWGIKKYTANATDEVRPPARLTGNGEFAAVADAGDKGVALSFNGTVWTWSNYSPDQSTVLLQPVQVKDLSDIISISSYSAVKSDGTVWQWQNDQNGGTYKQVSGIEKAAKVSDAWSHHFALLEDGRVMSWGQNFFGNTGLGVIDERIETPQPIPNPIRIVLNGEEVTMPVPPIVVNQSTYVPLRGVFEKIGVKVKWDVPTRSVMASKGDTTIVLNSVTGETSVNGKVIPSDQKPISLRGSMMVPLRVIGETIGAKVDWEPATYSITIEQGE</sequence>
<dbReference type="Pfam" id="PF13540">
    <property type="entry name" value="RCC1_2"/>
    <property type="match status" value="1"/>
</dbReference>
<dbReference type="KEGG" id="cheb:HH215_05070"/>